<dbReference type="InterPro" id="IPR018227">
    <property type="entry name" value="Amino_acid_transport_2"/>
</dbReference>
<evidence type="ECO:0000256" key="5">
    <source>
        <dbReference type="ARBA" id="ARBA00022692"/>
    </source>
</evidence>
<keyword evidence="7 8" id="KW-0472">Membrane</keyword>
<evidence type="ECO:0000256" key="1">
    <source>
        <dbReference type="ARBA" id="ARBA00004429"/>
    </source>
</evidence>
<evidence type="ECO:0000256" key="6">
    <source>
        <dbReference type="ARBA" id="ARBA00022989"/>
    </source>
</evidence>
<feature type="transmembrane region" description="Helical" evidence="8">
    <location>
        <begin position="418"/>
        <end position="439"/>
    </location>
</feature>
<comment type="caution">
    <text evidence="9">The sequence shown here is derived from an EMBL/GenBank/DDBJ whole genome shotgun (WGS) entry which is preliminary data.</text>
</comment>
<gene>
    <name evidence="9" type="ORF">GW534_09265</name>
</gene>
<feature type="transmembrane region" description="Helical" evidence="8">
    <location>
        <begin position="174"/>
        <end position="194"/>
    </location>
</feature>
<keyword evidence="3" id="KW-1003">Cell membrane</keyword>
<evidence type="ECO:0000256" key="8">
    <source>
        <dbReference type="SAM" id="Phobius"/>
    </source>
</evidence>
<organism evidence="9 10">
    <name type="scientific">Pallidibacillus pasinlerensis</name>
    <dbReference type="NCBI Taxonomy" id="2703818"/>
    <lineage>
        <taxon>Bacteria</taxon>
        <taxon>Bacillati</taxon>
        <taxon>Bacillota</taxon>
        <taxon>Bacilli</taxon>
        <taxon>Bacillales</taxon>
        <taxon>Bacillaceae</taxon>
        <taxon>Pallidibacillus</taxon>
    </lineage>
</organism>
<evidence type="ECO:0000256" key="3">
    <source>
        <dbReference type="ARBA" id="ARBA00022475"/>
    </source>
</evidence>
<dbReference type="PANTHER" id="PTHR35334:SF2">
    <property type="entry name" value="SERINE TRANSPORTER SDAC"/>
    <property type="match status" value="1"/>
</dbReference>
<feature type="transmembrane region" description="Helical" evidence="8">
    <location>
        <begin position="214"/>
        <end position="243"/>
    </location>
</feature>
<feature type="transmembrane region" description="Helical" evidence="8">
    <location>
        <begin position="56"/>
        <end position="73"/>
    </location>
</feature>
<feature type="transmembrane region" description="Helical" evidence="8">
    <location>
        <begin position="264"/>
        <end position="286"/>
    </location>
</feature>
<evidence type="ECO:0000313" key="10">
    <source>
        <dbReference type="Proteomes" id="UP000743899"/>
    </source>
</evidence>
<dbReference type="Pfam" id="PF03222">
    <property type="entry name" value="Trp_Tyr_perm"/>
    <property type="match status" value="1"/>
</dbReference>
<comment type="subcellular location">
    <subcellularLocation>
        <location evidence="1">Cell inner membrane</location>
        <topology evidence="1">Multi-pass membrane protein</topology>
    </subcellularLocation>
</comment>
<evidence type="ECO:0000256" key="4">
    <source>
        <dbReference type="ARBA" id="ARBA00022519"/>
    </source>
</evidence>
<keyword evidence="2" id="KW-0813">Transport</keyword>
<feature type="transmembrane region" description="Helical" evidence="8">
    <location>
        <begin position="311"/>
        <end position="329"/>
    </location>
</feature>
<keyword evidence="4" id="KW-0997">Cell inner membrane</keyword>
<dbReference type="PANTHER" id="PTHR35334">
    <property type="entry name" value="SERINE TRANSPORTER"/>
    <property type="match status" value="1"/>
</dbReference>
<feature type="transmembrane region" description="Helical" evidence="8">
    <location>
        <begin position="30"/>
        <end position="50"/>
    </location>
</feature>
<reference evidence="9 10" key="1">
    <citation type="submission" date="2020-01" db="EMBL/GenBank/DDBJ databases">
        <title>A novel Bacillus sp. from Pasinler.</title>
        <authorList>
            <person name="Adiguzel A."/>
            <person name="Ay H."/>
            <person name="Baltaci M.O."/>
        </authorList>
    </citation>
    <scope>NUCLEOTIDE SEQUENCE [LARGE SCALE GENOMIC DNA]</scope>
    <source>
        <strain evidence="9 10">P1</strain>
    </source>
</reference>
<feature type="transmembrane region" description="Helical" evidence="8">
    <location>
        <begin position="362"/>
        <end position="382"/>
    </location>
</feature>
<evidence type="ECO:0000256" key="2">
    <source>
        <dbReference type="ARBA" id="ARBA00022448"/>
    </source>
</evidence>
<dbReference type="EMBL" id="JAACYS010000038">
    <property type="protein sequence ID" value="NCU17919.1"/>
    <property type="molecule type" value="Genomic_DNA"/>
</dbReference>
<evidence type="ECO:0000313" key="9">
    <source>
        <dbReference type="EMBL" id="NCU17919.1"/>
    </source>
</evidence>
<keyword evidence="10" id="KW-1185">Reference proteome</keyword>
<proteinExistence type="predicted"/>
<sequence>MSRNAAEVNRVVNEEHHVYKDPNKWHRQDTTWALSFFGTAIGAGVLFLPISIGQGGVLTLFLALILAYPIVYFSHRGLAKMIYGSKSVGDGITATVHEYFGDNGRVIFDITYFITLYAILIMYAVSITNTTMSLIENQVGVTPPPRILVSFVLVLGLIFLVNNGQDTIVRIMEYIVYPFIAFLVIISFFLIPQWDFTNISLFGRFTNADGGIGIGGILSAAWLVIPIIVFSFNHFPIISSFVVKQRETYGMKHIERKTAQIQRVSYIITVAVVMFFGISCVLSMSAEDVMLAQEQNLPVLSYLANKFDMPFFVWAAPIVSFIAITKSFLGHYVGAFEGAQDLIKIYGEAMDKQFNEKTTKNIILGFLIISSWLIAFANPSILDLIDMINAPLIAAILCLLPMYAIYKIPALEKYRKNYISNSFVIIVGILVVLSSIRVLF</sequence>
<keyword evidence="6 8" id="KW-1133">Transmembrane helix</keyword>
<keyword evidence="5 8" id="KW-0812">Transmembrane</keyword>
<dbReference type="Proteomes" id="UP000743899">
    <property type="component" value="Unassembled WGS sequence"/>
</dbReference>
<evidence type="ECO:0000256" key="7">
    <source>
        <dbReference type="ARBA" id="ARBA00023136"/>
    </source>
</evidence>
<feature type="transmembrane region" description="Helical" evidence="8">
    <location>
        <begin position="106"/>
        <end position="125"/>
    </location>
</feature>
<name>A0ABX0A5Y5_9BACI</name>
<feature type="transmembrane region" description="Helical" evidence="8">
    <location>
        <begin position="388"/>
        <end position="406"/>
    </location>
</feature>
<protein>
    <submittedName>
        <fullName evidence="9">Septum formation initiator</fullName>
    </submittedName>
</protein>
<dbReference type="RefSeq" id="WP_161920748.1">
    <property type="nucleotide sequence ID" value="NZ_JAACYS010000038.1"/>
</dbReference>
<accession>A0ABX0A5Y5</accession>
<feature type="transmembrane region" description="Helical" evidence="8">
    <location>
        <begin position="145"/>
        <end position="162"/>
    </location>
</feature>